<comment type="caution">
    <text evidence="1">The sequence shown here is derived from an EMBL/GenBank/DDBJ whole genome shotgun (WGS) entry which is preliminary data.</text>
</comment>
<reference evidence="1 2" key="2">
    <citation type="journal article" date="2022" name="Mol. Ecol. Resour.">
        <title>The genomes of chicory, endive, great burdock and yacon provide insights into Asteraceae paleo-polyploidization history and plant inulin production.</title>
        <authorList>
            <person name="Fan W."/>
            <person name="Wang S."/>
            <person name="Wang H."/>
            <person name="Wang A."/>
            <person name="Jiang F."/>
            <person name="Liu H."/>
            <person name="Zhao H."/>
            <person name="Xu D."/>
            <person name="Zhang Y."/>
        </authorList>
    </citation>
    <scope>NUCLEOTIDE SEQUENCE [LARGE SCALE GENOMIC DNA]</scope>
    <source>
        <strain evidence="2">cv. Punajuju</strain>
        <tissue evidence="1">Leaves</tissue>
    </source>
</reference>
<gene>
    <name evidence="1" type="ORF">L2E82_24706</name>
</gene>
<name>A0ACB9E1N6_CICIN</name>
<accession>A0ACB9E1N6</accession>
<dbReference type="EMBL" id="CM042012">
    <property type="protein sequence ID" value="KAI3752671.1"/>
    <property type="molecule type" value="Genomic_DNA"/>
</dbReference>
<protein>
    <submittedName>
        <fullName evidence="1">Uncharacterized protein</fullName>
    </submittedName>
</protein>
<proteinExistence type="predicted"/>
<organism evidence="1 2">
    <name type="scientific">Cichorium intybus</name>
    <name type="common">Chicory</name>
    <dbReference type="NCBI Taxonomy" id="13427"/>
    <lineage>
        <taxon>Eukaryota</taxon>
        <taxon>Viridiplantae</taxon>
        <taxon>Streptophyta</taxon>
        <taxon>Embryophyta</taxon>
        <taxon>Tracheophyta</taxon>
        <taxon>Spermatophyta</taxon>
        <taxon>Magnoliopsida</taxon>
        <taxon>eudicotyledons</taxon>
        <taxon>Gunneridae</taxon>
        <taxon>Pentapetalae</taxon>
        <taxon>asterids</taxon>
        <taxon>campanulids</taxon>
        <taxon>Asterales</taxon>
        <taxon>Asteraceae</taxon>
        <taxon>Cichorioideae</taxon>
        <taxon>Cichorieae</taxon>
        <taxon>Cichoriinae</taxon>
        <taxon>Cichorium</taxon>
    </lineage>
</organism>
<keyword evidence="2" id="KW-1185">Reference proteome</keyword>
<evidence type="ECO:0000313" key="2">
    <source>
        <dbReference type="Proteomes" id="UP001055811"/>
    </source>
</evidence>
<evidence type="ECO:0000313" key="1">
    <source>
        <dbReference type="EMBL" id="KAI3752671.1"/>
    </source>
</evidence>
<sequence length="281" mass="32231">MTCPPGGENALVIYTTTLRGIRKTFEECNIVRGIIESHHVRMIEHDVSMDSGFKGELRILLGKKQVKVPIVLVKRRLIGGSDEVTKLEEEGKLRILLAGIPTVAVAVFKGCGGVNYIIEVEASVVIHSDNHKLYNFFMFISETLKGRQRMGYIEENITLDPRYKHVYMSDRSKRKKFDHNDPLALRDFVLGVDRPKYGFDIKQMEDLFSGKKLCCRTQPHSMELKNGKEFSIAIKDTKHVTNSQQYSRFLLNHTENSRFLQNIARIQYSTCLLSSHPNNIW</sequence>
<dbReference type="Proteomes" id="UP001055811">
    <property type="component" value="Linkage Group LG04"/>
</dbReference>
<reference evidence="2" key="1">
    <citation type="journal article" date="2022" name="Mol. Ecol. Resour.">
        <title>The genomes of chicory, endive, great burdock and yacon provide insights into Asteraceae palaeo-polyploidization history and plant inulin production.</title>
        <authorList>
            <person name="Fan W."/>
            <person name="Wang S."/>
            <person name="Wang H."/>
            <person name="Wang A."/>
            <person name="Jiang F."/>
            <person name="Liu H."/>
            <person name="Zhao H."/>
            <person name="Xu D."/>
            <person name="Zhang Y."/>
        </authorList>
    </citation>
    <scope>NUCLEOTIDE SEQUENCE [LARGE SCALE GENOMIC DNA]</scope>
    <source>
        <strain evidence="2">cv. Punajuju</strain>
    </source>
</reference>